<dbReference type="GO" id="GO:0016780">
    <property type="term" value="F:phosphotransferase activity, for other substituted phosphate groups"/>
    <property type="evidence" value="ECO:0007669"/>
    <property type="project" value="TreeGrafter"/>
</dbReference>
<dbReference type="EMBL" id="AFOC01000054">
    <property type="protein sequence ID" value="EGV50992.1"/>
    <property type="molecule type" value="Genomic_DNA"/>
</dbReference>
<dbReference type="AlphaFoldDB" id="G2DEH4"/>
<comment type="subcellular location">
    <subcellularLocation>
        <location evidence="1">Membrane</location>
        <topology evidence="1">Multi-pass membrane protein</topology>
    </subcellularLocation>
</comment>
<sequence length="464" mass="53137">MVRFFGYFISKSFLILGQIEFLVFAGSVWAALMLQQLFSKQLMLERTEMLTSSIIYAVVMMMSMVALGLYQRGVLERASGLILRLILVFAFGVVLMSLIFYIFPDVAIPPREFGLSLLISITGVLMLRSVFVRVTRADSRKRRVLVLGTGINADRIEDLFSTNSRLGYVVVGYINLGDSISLIEECRQIPKDQELYDIATRMAVDEVVVAVDDRRKGLPVNELIDCKMKGVEILDLLTFYEKEDSIIKIDLLHPSWIFFSSGFYSGGFSIQLKRLLDVFVSLVLLVLVVPLMVLVAFASLIESRWRDPVLYHQTRVGKDGKLFQIHKFRSMRVNAEAETGARWASVNDDRITKLGAFLRFTRLDELPQLYNVLRGEMSLVGPRPERPEFVRRLTQEIPYYEERHRVKPGLTGWAQLMFSYAANREDTRKKLEYDLYYVKNSSLFLDLIILLETVEVVLLAKGAR</sequence>
<dbReference type="Pfam" id="PF13727">
    <property type="entry name" value="CoA_binding_3"/>
    <property type="match status" value="1"/>
</dbReference>
<dbReference type="RefSeq" id="WP_005963175.1">
    <property type="nucleotide sequence ID" value="NZ_AFOC01000054.1"/>
</dbReference>
<evidence type="ECO:0000256" key="7">
    <source>
        <dbReference type="SAM" id="Phobius"/>
    </source>
</evidence>
<keyword evidence="4 7" id="KW-0812">Transmembrane</keyword>
<gene>
    <name evidence="9" type="ORF">Rifp1Sym_ca00140</name>
</gene>
<evidence type="ECO:0000256" key="1">
    <source>
        <dbReference type="ARBA" id="ARBA00004141"/>
    </source>
</evidence>
<feature type="transmembrane region" description="Helical" evidence="7">
    <location>
        <begin position="12"/>
        <end position="34"/>
    </location>
</feature>
<feature type="transmembrane region" description="Helical" evidence="7">
    <location>
        <begin position="82"/>
        <end position="103"/>
    </location>
</feature>
<keyword evidence="10" id="KW-1185">Reference proteome</keyword>
<evidence type="ECO:0000259" key="8">
    <source>
        <dbReference type="Pfam" id="PF02397"/>
    </source>
</evidence>
<keyword evidence="5 7" id="KW-1133">Transmembrane helix</keyword>
<dbReference type="GO" id="GO:0016020">
    <property type="term" value="C:membrane"/>
    <property type="evidence" value="ECO:0007669"/>
    <property type="project" value="UniProtKB-SubCell"/>
</dbReference>
<dbReference type="Proteomes" id="UP000004491">
    <property type="component" value="Unassembled WGS sequence"/>
</dbReference>
<comment type="similarity">
    <text evidence="2">Belongs to the bacterial sugar transferase family.</text>
</comment>
<evidence type="ECO:0000256" key="5">
    <source>
        <dbReference type="ARBA" id="ARBA00022989"/>
    </source>
</evidence>
<evidence type="ECO:0000313" key="10">
    <source>
        <dbReference type="Proteomes" id="UP000004491"/>
    </source>
</evidence>
<protein>
    <submittedName>
        <fullName evidence="9">PEP-CTERM system associated sugar transferase</fullName>
    </submittedName>
</protein>
<dbReference type="InterPro" id="IPR003362">
    <property type="entry name" value="Bact_transf"/>
</dbReference>
<evidence type="ECO:0000256" key="4">
    <source>
        <dbReference type="ARBA" id="ARBA00022692"/>
    </source>
</evidence>
<feature type="transmembrane region" description="Helical" evidence="7">
    <location>
        <begin position="115"/>
        <end position="134"/>
    </location>
</feature>
<feature type="transmembrane region" description="Helical" evidence="7">
    <location>
        <begin position="278"/>
        <end position="301"/>
    </location>
</feature>
<feature type="transmembrane region" description="Helical" evidence="7">
    <location>
        <begin position="54"/>
        <end position="70"/>
    </location>
</feature>
<evidence type="ECO:0000256" key="2">
    <source>
        <dbReference type="ARBA" id="ARBA00006464"/>
    </source>
</evidence>
<keyword evidence="3 9" id="KW-0808">Transferase</keyword>
<accession>G2DEH4</accession>
<dbReference type="InterPro" id="IPR017475">
    <property type="entry name" value="EPS_sugar_tfrase"/>
</dbReference>
<name>G2DEH4_9GAMM</name>
<dbReference type="Pfam" id="PF02397">
    <property type="entry name" value="Bac_transf"/>
    <property type="match status" value="1"/>
</dbReference>
<evidence type="ECO:0000256" key="3">
    <source>
        <dbReference type="ARBA" id="ARBA00022679"/>
    </source>
</evidence>
<proteinExistence type="inferred from homology"/>
<comment type="caution">
    <text evidence="9">The sequence shown here is derived from an EMBL/GenBank/DDBJ whole genome shotgun (WGS) entry which is preliminary data.</text>
</comment>
<dbReference type="InterPro" id="IPR017464">
    <property type="entry name" value="Sugar_tfrase_EpsB_2"/>
</dbReference>
<evidence type="ECO:0000313" key="9">
    <source>
        <dbReference type="EMBL" id="EGV50992.1"/>
    </source>
</evidence>
<keyword evidence="6 7" id="KW-0472">Membrane</keyword>
<evidence type="ECO:0000256" key="6">
    <source>
        <dbReference type="ARBA" id="ARBA00023136"/>
    </source>
</evidence>
<organism evidence="9 10">
    <name type="scientific">endosymbiont of Riftia pachyptila</name>
    <name type="common">vent Ph05</name>
    <dbReference type="NCBI Taxonomy" id="1048808"/>
    <lineage>
        <taxon>Bacteria</taxon>
        <taxon>Pseudomonadati</taxon>
        <taxon>Pseudomonadota</taxon>
        <taxon>Gammaproteobacteria</taxon>
        <taxon>sulfur-oxidizing symbionts</taxon>
    </lineage>
</organism>
<dbReference type="PANTHER" id="PTHR30576">
    <property type="entry name" value="COLANIC BIOSYNTHESIS UDP-GLUCOSE LIPID CARRIER TRANSFERASE"/>
    <property type="match status" value="1"/>
</dbReference>
<reference evidence="9" key="1">
    <citation type="journal article" date="2011" name="ISME J.">
        <title>The endosymbionts of the deep-sea tubeworms Riftia pachyptila and Tevnia jerichonana share an identical physiology as revealed by proteogenomic analyses.</title>
        <authorList>
            <person name="Gardebrecht A."/>
            <person name="Markert S."/>
            <person name="Felbeck H."/>
            <person name="Thuermer A."/>
            <person name="Albrecht D."/>
            <person name="Wollherr A."/>
            <person name="Kabisch J."/>
            <person name="Lehmann R."/>
            <person name="Daniel R."/>
            <person name="Liesegang H."/>
            <person name="Hecker M."/>
            <person name="Sievert S.M."/>
            <person name="Schweder T."/>
        </authorList>
    </citation>
    <scope>NUCLEOTIDE SEQUENCE [LARGE SCALE GENOMIC DNA]</scope>
</reference>
<dbReference type="NCBIfam" id="TIGR03025">
    <property type="entry name" value="EPS_sugtrans"/>
    <property type="match status" value="1"/>
</dbReference>
<dbReference type="PANTHER" id="PTHR30576:SF0">
    <property type="entry name" value="UNDECAPRENYL-PHOSPHATE N-ACETYLGALACTOSAMINYL 1-PHOSPHATE TRANSFERASE-RELATED"/>
    <property type="match status" value="1"/>
</dbReference>
<feature type="domain" description="Bacterial sugar transferase" evidence="8">
    <location>
        <begin position="273"/>
        <end position="458"/>
    </location>
</feature>
<dbReference type="NCBIfam" id="TIGR03013">
    <property type="entry name" value="EpsB_2"/>
    <property type="match status" value="1"/>
</dbReference>